<proteinExistence type="inferred from homology"/>
<dbReference type="InterPro" id="IPR000719">
    <property type="entry name" value="Prot_kinase_dom"/>
</dbReference>
<protein>
    <submittedName>
        <fullName evidence="10">Uncharacterized protein</fullName>
    </submittedName>
</protein>
<accession>A0ABD6ETP1</accession>
<evidence type="ECO:0000313" key="11">
    <source>
        <dbReference type="Proteomes" id="UP001608902"/>
    </source>
</evidence>
<dbReference type="SMART" id="SM00133">
    <property type="entry name" value="S_TK_X"/>
    <property type="match status" value="1"/>
</dbReference>
<feature type="domain" description="Protein kinase" evidence="8">
    <location>
        <begin position="39"/>
        <end position="293"/>
    </location>
</feature>
<evidence type="ECO:0000256" key="5">
    <source>
        <dbReference type="ARBA" id="ARBA00022840"/>
    </source>
</evidence>
<evidence type="ECO:0000259" key="8">
    <source>
        <dbReference type="PROSITE" id="PS50011"/>
    </source>
</evidence>
<keyword evidence="2" id="KW-0808">Transferase</keyword>
<dbReference type="PANTHER" id="PTHR24353:SF37">
    <property type="entry name" value="CAMP-DEPENDENT PROTEIN KINASE CATALYTIC SUBUNIT PRKX"/>
    <property type="match status" value="1"/>
</dbReference>
<dbReference type="Pfam" id="PF00069">
    <property type="entry name" value="Pkinase"/>
    <property type="match status" value="1"/>
</dbReference>
<dbReference type="InterPro" id="IPR000961">
    <property type="entry name" value="AGC-kinase_C"/>
</dbReference>
<dbReference type="GO" id="GO:0009653">
    <property type="term" value="P:anatomical structure morphogenesis"/>
    <property type="evidence" value="ECO:0007669"/>
    <property type="project" value="UniProtKB-ARBA"/>
</dbReference>
<evidence type="ECO:0000256" key="4">
    <source>
        <dbReference type="ARBA" id="ARBA00022777"/>
    </source>
</evidence>
<gene>
    <name evidence="10" type="ORF">AB6A40_009390</name>
</gene>
<dbReference type="Proteomes" id="UP001608902">
    <property type="component" value="Unassembled WGS sequence"/>
</dbReference>
<evidence type="ECO:0000256" key="3">
    <source>
        <dbReference type="ARBA" id="ARBA00022741"/>
    </source>
</evidence>
<dbReference type="AlphaFoldDB" id="A0ABD6ETP1"/>
<reference evidence="10 11" key="1">
    <citation type="submission" date="2024-08" db="EMBL/GenBank/DDBJ databases">
        <title>Gnathostoma spinigerum genome.</title>
        <authorList>
            <person name="Gonzalez-Bertolin B."/>
            <person name="Monzon S."/>
            <person name="Zaballos A."/>
            <person name="Jimenez P."/>
            <person name="Dekumyoy P."/>
            <person name="Varona S."/>
            <person name="Cuesta I."/>
            <person name="Sumanam S."/>
            <person name="Adisakwattana P."/>
            <person name="Gasser R.B."/>
            <person name="Hernandez-Gonzalez A."/>
            <person name="Young N.D."/>
            <person name="Perteguer M.J."/>
        </authorList>
    </citation>
    <scope>NUCLEOTIDE SEQUENCE [LARGE SCALE GENOMIC DNA]</scope>
    <source>
        <strain evidence="10">AL3</strain>
        <tissue evidence="10">Liver</tissue>
    </source>
</reference>
<comment type="caution">
    <text evidence="10">The sequence shown here is derived from an EMBL/GenBank/DDBJ whole genome shotgun (WGS) entry which is preliminary data.</text>
</comment>
<dbReference type="EMBL" id="JBGFUD010009848">
    <property type="protein sequence ID" value="MFH4982681.1"/>
    <property type="molecule type" value="Genomic_DNA"/>
</dbReference>
<feature type="binding site" evidence="6">
    <location>
        <position position="68"/>
    </location>
    <ligand>
        <name>ATP</name>
        <dbReference type="ChEBI" id="CHEBI:30616"/>
    </ligand>
</feature>
<evidence type="ECO:0000256" key="7">
    <source>
        <dbReference type="RuleBase" id="RU000304"/>
    </source>
</evidence>
<dbReference type="InterPro" id="IPR011009">
    <property type="entry name" value="Kinase-like_dom_sf"/>
</dbReference>
<dbReference type="GO" id="GO:0004690">
    <property type="term" value="F:cyclic nucleotide-dependent protein kinase activity"/>
    <property type="evidence" value="ECO:0007669"/>
    <property type="project" value="UniProtKB-ARBA"/>
</dbReference>
<dbReference type="InterPro" id="IPR017441">
    <property type="entry name" value="Protein_kinase_ATP_BS"/>
</dbReference>
<dbReference type="PROSITE" id="PS00107">
    <property type="entry name" value="PROTEIN_KINASE_ATP"/>
    <property type="match status" value="1"/>
</dbReference>
<comment type="similarity">
    <text evidence="7">Belongs to the protein kinase superfamily.</text>
</comment>
<dbReference type="PROSITE" id="PS50011">
    <property type="entry name" value="PROTEIN_KINASE_DOM"/>
    <property type="match status" value="1"/>
</dbReference>
<feature type="domain" description="AGC-kinase C-terminal" evidence="9">
    <location>
        <begin position="294"/>
        <end position="347"/>
    </location>
</feature>
<dbReference type="PROSITE" id="PS00108">
    <property type="entry name" value="PROTEIN_KINASE_ST"/>
    <property type="match status" value="1"/>
</dbReference>
<evidence type="ECO:0000313" key="10">
    <source>
        <dbReference type="EMBL" id="MFH4982681.1"/>
    </source>
</evidence>
<dbReference type="SUPFAM" id="SSF56112">
    <property type="entry name" value="Protein kinase-like (PK-like)"/>
    <property type="match status" value="1"/>
</dbReference>
<dbReference type="PROSITE" id="PS51285">
    <property type="entry name" value="AGC_KINASE_CTER"/>
    <property type="match status" value="1"/>
</dbReference>
<organism evidence="10 11">
    <name type="scientific">Gnathostoma spinigerum</name>
    <dbReference type="NCBI Taxonomy" id="75299"/>
    <lineage>
        <taxon>Eukaryota</taxon>
        <taxon>Metazoa</taxon>
        <taxon>Ecdysozoa</taxon>
        <taxon>Nematoda</taxon>
        <taxon>Chromadorea</taxon>
        <taxon>Rhabditida</taxon>
        <taxon>Spirurina</taxon>
        <taxon>Gnathostomatomorpha</taxon>
        <taxon>Gnathostomatoidea</taxon>
        <taxon>Gnathostomatidae</taxon>
        <taxon>Gnathostoma</taxon>
    </lineage>
</organism>
<dbReference type="PANTHER" id="PTHR24353">
    <property type="entry name" value="CYCLIC NUCLEOTIDE-DEPENDENT PROTEIN KINASE"/>
    <property type="match status" value="1"/>
</dbReference>
<keyword evidence="3 6" id="KW-0547">Nucleotide-binding</keyword>
<keyword evidence="1 7" id="KW-0723">Serine/threonine-protein kinase</keyword>
<evidence type="ECO:0000256" key="1">
    <source>
        <dbReference type="ARBA" id="ARBA00022527"/>
    </source>
</evidence>
<dbReference type="SMART" id="SM00220">
    <property type="entry name" value="S_TKc"/>
    <property type="match status" value="1"/>
</dbReference>
<dbReference type="FunFam" id="1.10.510.10:FF:000005">
    <property type="entry name" value="cAMP-dependent protein kinase catalytic subunit alpha"/>
    <property type="match status" value="1"/>
</dbReference>
<evidence type="ECO:0000256" key="2">
    <source>
        <dbReference type="ARBA" id="ARBA00022679"/>
    </source>
</evidence>
<dbReference type="Gene3D" id="1.10.510.10">
    <property type="entry name" value="Transferase(Phosphotransferase) domain 1"/>
    <property type="match status" value="1"/>
</dbReference>
<dbReference type="InterPro" id="IPR008271">
    <property type="entry name" value="Ser/Thr_kinase_AS"/>
</dbReference>
<evidence type="ECO:0000259" key="9">
    <source>
        <dbReference type="PROSITE" id="PS51285"/>
    </source>
</evidence>
<name>A0ABD6ETP1_9BILA</name>
<keyword evidence="11" id="KW-1185">Reference proteome</keyword>
<dbReference type="Gene3D" id="3.30.200.20">
    <property type="entry name" value="Phosphorylase Kinase, domain 1"/>
    <property type="match status" value="1"/>
</dbReference>
<evidence type="ECO:0000256" key="6">
    <source>
        <dbReference type="PROSITE-ProRule" id="PRU10141"/>
    </source>
</evidence>
<dbReference type="FunFam" id="3.30.200.20:FF:000042">
    <property type="entry name" value="Aurora kinase A"/>
    <property type="match status" value="1"/>
</dbReference>
<sequence>MGSDSSSTSFSLDDEEVEPSVSITINSPARKTSFAVEDYERICTVGAGSFGRVYLVRHTDTQRCYALKQIPLRNIIAQRQIRHVHSERDIMMRLSHPYIVKMYRTSIDRCYLYMLFEYLPGGELFSHIRAKGHFSNGTTRFYAAEVVSALSYLHSKIIIYRDLKPENLLLTREGHVKLSDFGFAKVVSERTRTLCGTAEYIAPEIMANQSYDKAVDWWSLGILIYEMLNGFPPFRGNNVLEIFDKIVSGKIRYRRSFDPVAKDLVKKLLTVDPMFRLGNFEEEAQDIMDHEWFESIDWDDVYDGKITPPIKPRVSECDDPGNFDLYDEREDQHDEISLTELELFENW</sequence>
<keyword evidence="5 6" id="KW-0067">ATP-binding</keyword>
<dbReference type="GO" id="GO:0005524">
    <property type="term" value="F:ATP binding"/>
    <property type="evidence" value="ECO:0007669"/>
    <property type="project" value="UniProtKB-UniRule"/>
</dbReference>
<keyword evidence="4" id="KW-0418">Kinase</keyword>